<feature type="compositionally biased region" description="Basic and acidic residues" evidence="1">
    <location>
        <begin position="809"/>
        <end position="822"/>
    </location>
</feature>
<feature type="compositionally biased region" description="Polar residues" evidence="1">
    <location>
        <begin position="213"/>
        <end position="225"/>
    </location>
</feature>
<accession>A0A8H7Q838</accession>
<feature type="region of interest" description="Disordered" evidence="1">
    <location>
        <begin position="1361"/>
        <end position="1408"/>
    </location>
</feature>
<protein>
    <submittedName>
        <fullName evidence="2">Uncharacterized protein</fullName>
    </submittedName>
</protein>
<dbReference type="Proteomes" id="UP000612746">
    <property type="component" value="Unassembled WGS sequence"/>
</dbReference>
<dbReference type="OrthoDB" id="252265at2759"/>
<feature type="region of interest" description="Disordered" evidence="1">
    <location>
        <begin position="809"/>
        <end position="862"/>
    </location>
</feature>
<gene>
    <name evidence="2" type="ORF">INT44_000941</name>
</gene>
<evidence type="ECO:0000313" key="3">
    <source>
        <dbReference type="Proteomes" id="UP000612746"/>
    </source>
</evidence>
<evidence type="ECO:0000313" key="2">
    <source>
        <dbReference type="EMBL" id="KAG2188189.1"/>
    </source>
</evidence>
<feature type="compositionally biased region" description="Polar residues" evidence="1">
    <location>
        <begin position="450"/>
        <end position="484"/>
    </location>
</feature>
<feature type="compositionally biased region" description="Polar residues" evidence="1">
    <location>
        <begin position="506"/>
        <end position="523"/>
    </location>
</feature>
<feature type="region of interest" description="Disordered" evidence="1">
    <location>
        <begin position="926"/>
        <end position="991"/>
    </location>
</feature>
<feature type="region of interest" description="Disordered" evidence="1">
    <location>
        <begin position="446"/>
        <end position="561"/>
    </location>
</feature>
<feature type="region of interest" description="Disordered" evidence="1">
    <location>
        <begin position="1416"/>
        <end position="1435"/>
    </location>
</feature>
<feature type="region of interest" description="Disordered" evidence="1">
    <location>
        <begin position="208"/>
        <end position="228"/>
    </location>
</feature>
<feature type="compositionally biased region" description="Low complexity" evidence="1">
    <location>
        <begin position="948"/>
        <end position="957"/>
    </location>
</feature>
<name>A0A8H7Q838_9FUNG</name>
<keyword evidence="3" id="KW-1185">Reference proteome</keyword>
<feature type="compositionally biased region" description="Polar residues" evidence="1">
    <location>
        <begin position="850"/>
        <end position="862"/>
    </location>
</feature>
<feature type="compositionally biased region" description="Polar residues" evidence="1">
    <location>
        <begin position="1425"/>
        <end position="1435"/>
    </location>
</feature>
<feature type="compositionally biased region" description="Polar residues" evidence="1">
    <location>
        <begin position="1375"/>
        <end position="1404"/>
    </location>
</feature>
<feature type="compositionally biased region" description="Basic and acidic residues" evidence="1">
    <location>
        <begin position="1361"/>
        <end position="1374"/>
    </location>
</feature>
<proteinExistence type="predicted"/>
<dbReference type="EMBL" id="JAEPRA010000002">
    <property type="protein sequence ID" value="KAG2188189.1"/>
    <property type="molecule type" value="Genomic_DNA"/>
</dbReference>
<dbReference type="PANTHER" id="PTHR39211:SF1">
    <property type="entry name" value="ABNORMAL SPINDLE-LIKE MICROCEPHALY-ASSOCIATED PROTEIN ASH DOMAIN-CONTAINING PROTEIN"/>
    <property type="match status" value="1"/>
</dbReference>
<comment type="caution">
    <text evidence="2">The sequence shown here is derived from an EMBL/GenBank/DDBJ whole genome shotgun (WGS) entry which is preliminary data.</text>
</comment>
<feature type="compositionally biased region" description="Basic and acidic residues" evidence="1">
    <location>
        <begin position="929"/>
        <end position="941"/>
    </location>
</feature>
<sequence>MTTQQSEPAIFELVGIHNRITLDNVYFNGMHALRHIKLRNLCDKYVTVKMRSNLRRQIVFQLHNENLPIVDNDSAEEEDFVTNTVAASMVSRSNKALEEFSNSHFNQLFNYVNHIDEVELQPFQTKYVVLALLPNRMANRAVSGHIDESDADKLAEEKDAIDDESAVKGETRFHTRYDPGKEEDTYNTFEVNGMLFFFGYKHEKSYEKKADSRSNSPDTTYQTQSTDDKLAGAEPDYQLSVKFRSTVCQSVLWTDISEVGLNFDDCVVGGTYFKDFTISNKSEIDLFWLLNTVDISNANKDDSLRFTDYDTGEVLDNKPIPSYSHRRVRVTFKPKEVGEFNYDLQVENVNDSRNLEQSRIHASVRSVLKDETLVVSSGNVVDFGDCCAGAWTTQQLVLKNVSELPMDVHLASDGAEMYFDIKSGLESAKDMGNIDKRRLLAPRLLRDPYSGTSTTNPTITPVASISELSGPNSEVSSRASSPTLPHSKHKEVDSSSLPISIDSVGPSVQSSLRSPKPSNLRVPSSSTSFNDDSDTDAEGTRAMKTSESADESSGASAGNTGLENFTRIEDIIIRAGSERRIQVSYRPEMDNSPTDFNAGQLMRRNFRIVIEYGPYRSGASKERKVVQCKARSCTSFVEAIPREINFGDTDVGTLKSLPVNIFNRSDIPARVELQFNSKVLNCQRGEITIPPRSLFELKLDMYPRKVNADYRKQLTLVNYLNRENDQIIEVRSTNIDKNRVTFHSLFYRILTATGANFIDFGPIALNSPALRTFTIDNISNRTLKLEVTTSLPDDFVIYTRKKAKKIEVEPDQEKDNVKKLESEQPPVMVEKSEVQPSQSSDQGEPRKHPNTTNKMSSVPSGVAKSFTSNQAAISAVRQVRSNIATRKDYLHSETAYLDLAVPSSQSNMRKKLLSIKALNHKAPIASLSDKVKDSRDKDTSRKLSNGKTSSTQSSTPSSDRELGSSQIPRRPTLALSRDDSKNASSRSLGITAARHKSRKNLDWSDITGMSRVPFDDLIAVLEHCSKALPPLFPKQSVEEKFVRHQMAWRHELERLIEKEILVASKQIEIEAGEEEEVIIVFTPDGSTKPHIQNTPRKQDARIFLRLIEFDRTIEQTQFESLKDLDHSQIPLRELIVRSHLCRSVMDLGQKNINFGLLERNERRTKSIILHNRSETSLLYTIRKSGSIASGDIMLGSGRHGVVRAFGKREIDFVFEPTLPGQFMERLVVENIRDRENDQVVLVKANVRKPSTFFIKSLQMNFGVCFMGQLCSRVETIVITNTNKQSRTFEIRTEHKEMQFDFCTVDFDYVVEDDNEGTLTKEQEEEIETLEQKLKIARRKGHADKVKKYLKKLAKLKKTTFEIESNLHGEPESERSSSTAPPESDTTGPDTVAPTDSSNVSSGTNGFIDHPAVSVVKEASAKQRSDTMSTVSSQPSQKYKKTANSVIFSLDAHATKTISVYLKPVSTVITSGNVTPNDRSSKGAPTLEQITGRIFVHEHKNTDICKKIVFTAQICRDQGAFINNVAKKMTRDEPMLVDQDTIVAEHTANGVEPGVEEGQSNLQAENVIDREPEMEPLSLERAFLDCGRLEFDQPTSFYLNVANRSQKGLYFEVIIDPAEYDFFNNFEDVKQLLKPDEQRKVIFPIVPKTIGLQQHHILLRNVATGSVFPFTVQCMVHRVQYLRFPSLGGDGELDLGYSYVDPGCKYSQVTPLLVENITDDDLYISCQSNLSQQVVIFQDENIERGQVERMFFKRKSMTTVWVAVQPNLLSGYLNTSGDECRELVGGIKFGIYMKSDGFEPIKDEADEGEYCLALQQTVKFTSLIGQSNLEVSDKIINMGYTDILGGEFYGHFTIKNKSGRLPLDYEVECSSSNIVVDRHSGTLDGWRMSELKAKAFTDANARKPSYDAAWSVSATQITFKIYSTIYGLLKEKITIINKYNSMEVFDIEVRLFVDCGTLKIPSTDSGVNWPSDISELSETSDRHYHRDTHQLPVIKWEDIYVEPLKLDSENEADQTNTSPSYTLAHDSISNDAKHLPSFEVENLSDALMHLTPLSDLSMKSQWNSDDVCTADIEPGMPFYVCGPALRLTHNEVCSITVNPPSPEDLSATELEQLSVGERGSIRGLLVLYDAITKNVIKVFDLEASFCASVADLSVKSINIGKIGHATSWKPMPFYFAVRNLSDIMLRYTIEAPSYVTLEPTIASGEQSAKEYDLAPMGQCRIEGVLDPKACEDQTPGLRDIPIRLINKNNSDNVMVLTLRAQMTIFELGFERLNNNSILLPVLSHPLAAQNVPCDNWFTICNTTDDDTKFEIGAEIAPDLKSLIKLNVLSRYSNTPLKGGFTLNPRGKIEIRVRAYPIEDARLPVDRPDLLDPSGIDFAKVWVSTRFNDSREDNGRQFSEEINVRGVLSEVPMFSLSERRLEFKIVTSYLEGENSDEEHQAAAIQALPPPSVVPEFAKLSVTNLSQKQALRFKVTLEGPVEFSARKVIRIAELDASGIGIVEPGACLPLSVEIIDPKGSLSGQFRIHIDDMDSVHGCRQTTTIYVIEDRRKVRKSTPKKKKPVANKLINQVAGKGAMLKPNLIRMDSPASVLPYINLRGCKRIDEGFLGGRYELDLGQLDMGSNAITKKLTLENTSDSAVSYRIRCIPDPEREWLKISRSEGTLESLSDTVTFTEPHTITLSFSTAIRNIYLTYLIIENIDNPIDTKTIRVTMEVVARQNVRRGQISESENNNVFDVFVNGIDISQTCIDMLNIFYGSEYTARSMLIYNRESVPLEFTIMSNLLHDDPTEILFSTSQSATRLFKSLTVEPKNHIRVYIRFRPLPSKAVRHQIEERGGDHNNVVEHKTVEIYINCRLVKDYQQTVLLKAECRMPAFRVAYHETQALMGTLQKRKDAGNEDGSHWDLSFPAPGHHMVICNLQKDPMSYQIVNDTSHFLLEFPDGNNKVIPPGMSHKVIIKPNMKRLLDNAEAIHREKYLQEYVTVYNKDRPQENYWIPLRMSFGHVSNFQLASGYRSSHAYSMLESHVVSFLTDFNAGMRYLSTFSEDDDRRAELEFKYYYIVDQLVYYSTVKTGENFFQLASLLFCSLLKHDIFKPFMPSLLNANDEHPEQRVWPEALRTWVFSLHYFLSFFPQRPALLETLRRLYSNLVSGDHQS</sequence>
<dbReference type="PANTHER" id="PTHR39211">
    <property type="entry name" value="CHROMOSOME 7, WHOLE GENOME SHOTGUN SEQUENCE"/>
    <property type="match status" value="1"/>
</dbReference>
<reference evidence="2" key="1">
    <citation type="submission" date="2020-12" db="EMBL/GenBank/DDBJ databases">
        <title>Metabolic potential, ecology and presence of endohyphal bacteria is reflected in genomic diversity of Mucoromycotina.</title>
        <authorList>
            <person name="Muszewska A."/>
            <person name="Okrasinska A."/>
            <person name="Steczkiewicz K."/>
            <person name="Drgas O."/>
            <person name="Orlowska M."/>
            <person name="Perlinska-Lenart U."/>
            <person name="Aleksandrzak-Piekarczyk T."/>
            <person name="Szatraj K."/>
            <person name="Zielenkiewicz U."/>
            <person name="Pilsyk S."/>
            <person name="Malc E."/>
            <person name="Mieczkowski P."/>
            <person name="Kruszewska J.S."/>
            <person name="Biernat P."/>
            <person name="Pawlowska J."/>
        </authorList>
    </citation>
    <scope>NUCLEOTIDE SEQUENCE</scope>
    <source>
        <strain evidence="2">WA0000051536</strain>
    </source>
</reference>
<organism evidence="2 3">
    <name type="scientific">Umbelopsis vinacea</name>
    <dbReference type="NCBI Taxonomy" id="44442"/>
    <lineage>
        <taxon>Eukaryota</taxon>
        <taxon>Fungi</taxon>
        <taxon>Fungi incertae sedis</taxon>
        <taxon>Mucoromycota</taxon>
        <taxon>Mucoromycotina</taxon>
        <taxon>Umbelopsidomycetes</taxon>
        <taxon>Umbelopsidales</taxon>
        <taxon>Umbelopsidaceae</taxon>
        <taxon>Umbelopsis</taxon>
    </lineage>
</organism>
<dbReference type="Gene3D" id="2.60.40.10">
    <property type="entry name" value="Immunoglobulins"/>
    <property type="match status" value="2"/>
</dbReference>
<evidence type="ECO:0000256" key="1">
    <source>
        <dbReference type="SAM" id="MobiDB-lite"/>
    </source>
</evidence>
<dbReference type="InterPro" id="IPR013783">
    <property type="entry name" value="Ig-like_fold"/>
</dbReference>